<evidence type="ECO:0000313" key="4">
    <source>
        <dbReference type="Proteomes" id="UP000000235"/>
    </source>
</evidence>
<dbReference type="CDD" id="cd07724">
    <property type="entry name" value="POD-like_MBL-fold"/>
    <property type="match status" value="1"/>
</dbReference>
<dbReference type="HOGENOM" id="CLU_030571_7_1_11"/>
<dbReference type="STRING" id="369723.Strop_1960"/>
<dbReference type="InterPro" id="IPR001763">
    <property type="entry name" value="Rhodanese-like_dom"/>
</dbReference>
<dbReference type="Gene3D" id="3.40.250.10">
    <property type="entry name" value="Rhodanese-like domain"/>
    <property type="match status" value="2"/>
</dbReference>
<dbReference type="EMBL" id="CP000667">
    <property type="protein sequence ID" value="ABP54419.1"/>
    <property type="molecule type" value="Genomic_DNA"/>
</dbReference>
<keyword evidence="4" id="KW-1185">Reference proteome</keyword>
<dbReference type="Proteomes" id="UP000000235">
    <property type="component" value="Chromosome"/>
</dbReference>
<dbReference type="CDD" id="cd00158">
    <property type="entry name" value="RHOD"/>
    <property type="match status" value="1"/>
</dbReference>
<dbReference type="AlphaFoldDB" id="A4X6B9"/>
<dbReference type="GO" id="GO:0046872">
    <property type="term" value="F:metal ion binding"/>
    <property type="evidence" value="ECO:0007669"/>
    <property type="project" value="UniProtKB-KW"/>
</dbReference>
<dbReference type="InterPro" id="IPR036866">
    <property type="entry name" value="RibonucZ/Hydroxyglut_hydro"/>
</dbReference>
<dbReference type="KEGG" id="stp:Strop_1960"/>
<sequence length="478" mass="50970">MRLLLLLDYQHLTDRHSHLRQGGADPVVDVAVVQTSELGDRSYIAHDGHVAIVVDPQRDLDRLQAVLNERGLRCAMVLETHIHNDYVSGGLQLAHQHNAPYAVNAADEVAFERHGVADGDELSVGGMRVRVVATPGHTDTHLAFVISGGPGPAAVFTGGCLLYGSVGRTDLVDPARTEELTRAQYRSAHRLVDLLDDDAGIFPTHGFGSFCSAGSRSGGEDSTVGQEKARNDAFTATNEDTFVAQLVAGLTAHPAYYAYMGARNRAGAGPVDLSTPQQVSPTELRERISAGEWVVDLRDRTAYAAEHLVGTISIALSQQFATYLGWLIPWGMPLTLIGETPQQITDAQRQLVRIGIDRPDGAATGKLRNLADGVATRSYRRITFAGLAAAQQAGEALTLLDVRRADERALGAIPVSVHIPLHCLLDRLGDVPPGPLAVHCASGFRAGIAASLLDRAGHDVVHIDDEYAVAVTSGQATG</sequence>
<dbReference type="GO" id="GO:0070813">
    <property type="term" value="P:hydrogen sulfide metabolic process"/>
    <property type="evidence" value="ECO:0007669"/>
    <property type="project" value="TreeGrafter"/>
</dbReference>
<name>A4X6B9_SALTO</name>
<dbReference type="PROSITE" id="PS50206">
    <property type="entry name" value="RHODANESE_3"/>
    <property type="match status" value="1"/>
</dbReference>
<proteinExistence type="predicted"/>
<dbReference type="InterPro" id="IPR044528">
    <property type="entry name" value="POD-like_MBL-fold"/>
</dbReference>
<dbReference type="SUPFAM" id="SSF52821">
    <property type="entry name" value="Rhodanese/Cell cycle control phosphatase"/>
    <property type="match status" value="2"/>
</dbReference>
<dbReference type="SMART" id="SM00849">
    <property type="entry name" value="Lactamase_B"/>
    <property type="match status" value="1"/>
</dbReference>
<keyword evidence="1" id="KW-0479">Metal-binding</keyword>
<dbReference type="Pfam" id="PF00753">
    <property type="entry name" value="Lactamase_B"/>
    <property type="match status" value="1"/>
</dbReference>
<protein>
    <submittedName>
        <fullName evidence="3">Beta-lactamase domain protein</fullName>
    </submittedName>
</protein>
<dbReference type="SUPFAM" id="SSF56281">
    <property type="entry name" value="Metallo-hydrolase/oxidoreductase"/>
    <property type="match status" value="1"/>
</dbReference>
<dbReference type="GO" id="GO:0006749">
    <property type="term" value="P:glutathione metabolic process"/>
    <property type="evidence" value="ECO:0007669"/>
    <property type="project" value="InterPro"/>
</dbReference>
<dbReference type="PANTHER" id="PTHR43084:SF1">
    <property type="entry name" value="PERSULFIDE DIOXYGENASE ETHE1, MITOCHONDRIAL"/>
    <property type="match status" value="1"/>
</dbReference>
<organism evidence="3 4">
    <name type="scientific">Salinispora tropica (strain ATCC BAA-916 / DSM 44818 / JCM 13857 / NBRC 105044 / CNB-440)</name>
    <dbReference type="NCBI Taxonomy" id="369723"/>
    <lineage>
        <taxon>Bacteria</taxon>
        <taxon>Bacillati</taxon>
        <taxon>Actinomycetota</taxon>
        <taxon>Actinomycetes</taxon>
        <taxon>Micromonosporales</taxon>
        <taxon>Micromonosporaceae</taxon>
        <taxon>Salinispora</taxon>
    </lineage>
</organism>
<dbReference type="eggNOG" id="COG0607">
    <property type="taxonomic scope" value="Bacteria"/>
</dbReference>
<feature type="domain" description="Rhodanese" evidence="2">
    <location>
        <begin position="393"/>
        <end position="466"/>
    </location>
</feature>
<gene>
    <name evidence="3" type="ordered locus">Strop_1960</name>
</gene>
<dbReference type="InterPro" id="IPR001279">
    <property type="entry name" value="Metallo-B-lactamas"/>
</dbReference>
<evidence type="ECO:0000259" key="2">
    <source>
        <dbReference type="PROSITE" id="PS50206"/>
    </source>
</evidence>
<dbReference type="Gene3D" id="3.60.15.10">
    <property type="entry name" value="Ribonuclease Z/Hydroxyacylglutathione hydrolase-like"/>
    <property type="match status" value="1"/>
</dbReference>
<evidence type="ECO:0000256" key="1">
    <source>
        <dbReference type="ARBA" id="ARBA00022723"/>
    </source>
</evidence>
<dbReference type="eggNOG" id="COG0491">
    <property type="taxonomic scope" value="Bacteria"/>
</dbReference>
<dbReference type="InterPro" id="IPR036873">
    <property type="entry name" value="Rhodanese-like_dom_sf"/>
</dbReference>
<dbReference type="SMART" id="SM00450">
    <property type="entry name" value="RHOD"/>
    <property type="match status" value="1"/>
</dbReference>
<dbReference type="Pfam" id="PF00581">
    <property type="entry name" value="Rhodanese"/>
    <property type="match status" value="1"/>
</dbReference>
<dbReference type="PANTHER" id="PTHR43084">
    <property type="entry name" value="PERSULFIDE DIOXYGENASE ETHE1"/>
    <property type="match status" value="1"/>
</dbReference>
<dbReference type="GO" id="GO:0050313">
    <property type="term" value="F:sulfur dioxygenase activity"/>
    <property type="evidence" value="ECO:0007669"/>
    <property type="project" value="InterPro"/>
</dbReference>
<reference evidence="4" key="1">
    <citation type="journal article" date="2007" name="Proc. Natl. Acad. Sci. U.S.A.">
        <title>Genome sequencing reveals complex secondary metabolome in the marine actinomycete Salinispora tropica.</title>
        <authorList>
            <person name="Udwary D.W."/>
            <person name="Zeigler L."/>
            <person name="Asolkar R.N."/>
            <person name="Singan V."/>
            <person name="Lapidus A."/>
            <person name="Fenical W."/>
            <person name="Jensen P.R."/>
            <person name="Moore B.S."/>
        </authorList>
    </citation>
    <scope>NUCLEOTIDE SEQUENCE [LARGE SCALE GENOMIC DNA]</scope>
    <source>
        <strain evidence="4">ATCC BAA-916 / DSM 44818 / CNB-440</strain>
    </source>
</reference>
<dbReference type="InterPro" id="IPR051682">
    <property type="entry name" value="Mito_Persulfide_Diox"/>
</dbReference>
<evidence type="ECO:0000313" key="3">
    <source>
        <dbReference type="EMBL" id="ABP54419.1"/>
    </source>
</evidence>
<accession>A4X6B9</accession>